<dbReference type="EMBL" id="CAJNNW010016225">
    <property type="protein sequence ID" value="CAE8658742.1"/>
    <property type="molecule type" value="Genomic_DNA"/>
</dbReference>
<sequence length="189" mass="20880">MPSALRPCSTGDATLRQLQRLGPGPVDEQEVRRILAPELSGPWRRTPKLSTALLSSLAKQAQSDLCCQVLCLMQTERLCVDLIHYNVATRACRRGGRWQRALEILGQMREMSIQPDDITYGTVISVCQAAGHWQLALSLLSTMLGSKITPDVISYSATISSCEKGGQWQPALDLLCEMRAGRLFCLSIY</sequence>
<dbReference type="Gene3D" id="1.25.40.10">
    <property type="entry name" value="Tetratricopeptide repeat domain"/>
    <property type="match status" value="1"/>
</dbReference>
<dbReference type="OMA" id="MREMSIQ"/>
<dbReference type="OrthoDB" id="432578at2759"/>
<reference evidence="3" key="1">
    <citation type="submission" date="2021-02" db="EMBL/GenBank/DDBJ databases">
        <authorList>
            <person name="Dougan E. K."/>
            <person name="Rhodes N."/>
            <person name="Thang M."/>
            <person name="Chan C."/>
        </authorList>
    </citation>
    <scope>NUCLEOTIDE SEQUENCE</scope>
</reference>
<evidence type="ECO:0000256" key="2">
    <source>
        <dbReference type="PROSITE-ProRule" id="PRU00708"/>
    </source>
</evidence>
<dbReference type="Proteomes" id="UP000654075">
    <property type="component" value="Unassembled WGS sequence"/>
</dbReference>
<keyword evidence="1" id="KW-0677">Repeat</keyword>
<evidence type="ECO:0000313" key="5">
    <source>
        <dbReference type="Proteomes" id="UP000654075"/>
    </source>
</evidence>
<gene>
    <name evidence="3" type="ORF">PGLA1383_LOCUS21940</name>
    <name evidence="4" type="ORF">PGLA2088_LOCUS13542</name>
</gene>
<accession>A0A813EY27</accession>
<dbReference type="Proteomes" id="UP000626109">
    <property type="component" value="Unassembled WGS sequence"/>
</dbReference>
<protein>
    <submittedName>
        <fullName evidence="3">Uncharacterized protein</fullName>
    </submittedName>
</protein>
<dbReference type="Pfam" id="PF01535">
    <property type="entry name" value="PPR"/>
    <property type="match status" value="1"/>
</dbReference>
<feature type="repeat" description="PPR" evidence="2">
    <location>
        <begin position="81"/>
        <end position="115"/>
    </location>
</feature>
<dbReference type="InterPro" id="IPR011990">
    <property type="entry name" value="TPR-like_helical_dom_sf"/>
</dbReference>
<dbReference type="PANTHER" id="PTHR47447">
    <property type="entry name" value="OS03G0856100 PROTEIN"/>
    <property type="match status" value="1"/>
</dbReference>
<proteinExistence type="predicted"/>
<organism evidence="3 5">
    <name type="scientific">Polarella glacialis</name>
    <name type="common">Dinoflagellate</name>
    <dbReference type="NCBI Taxonomy" id="89957"/>
    <lineage>
        <taxon>Eukaryota</taxon>
        <taxon>Sar</taxon>
        <taxon>Alveolata</taxon>
        <taxon>Dinophyceae</taxon>
        <taxon>Suessiales</taxon>
        <taxon>Suessiaceae</taxon>
        <taxon>Polarella</taxon>
    </lineage>
</organism>
<keyword evidence="5" id="KW-1185">Reference proteome</keyword>
<feature type="repeat" description="PPR" evidence="2">
    <location>
        <begin position="116"/>
        <end position="150"/>
    </location>
</feature>
<evidence type="ECO:0000313" key="4">
    <source>
        <dbReference type="EMBL" id="CAE8658742.1"/>
    </source>
</evidence>
<evidence type="ECO:0000313" key="3">
    <source>
        <dbReference type="EMBL" id="CAE8603736.1"/>
    </source>
</evidence>
<dbReference type="InterPro" id="IPR002885">
    <property type="entry name" value="PPR_rpt"/>
</dbReference>
<dbReference type="PROSITE" id="PS51375">
    <property type="entry name" value="PPR"/>
    <property type="match status" value="2"/>
</dbReference>
<dbReference type="PANTHER" id="PTHR47447:SF17">
    <property type="entry name" value="OS12G0638900 PROTEIN"/>
    <property type="match status" value="1"/>
</dbReference>
<dbReference type="AlphaFoldDB" id="A0A813EY27"/>
<name>A0A813EY27_POLGL</name>
<dbReference type="EMBL" id="CAJNNV010015714">
    <property type="protein sequence ID" value="CAE8603736.1"/>
    <property type="molecule type" value="Genomic_DNA"/>
</dbReference>
<evidence type="ECO:0000256" key="1">
    <source>
        <dbReference type="ARBA" id="ARBA00022737"/>
    </source>
</evidence>
<dbReference type="Pfam" id="PF13812">
    <property type="entry name" value="PPR_3"/>
    <property type="match status" value="1"/>
</dbReference>
<dbReference type="NCBIfam" id="TIGR00756">
    <property type="entry name" value="PPR"/>
    <property type="match status" value="2"/>
</dbReference>
<comment type="caution">
    <text evidence="3">The sequence shown here is derived from an EMBL/GenBank/DDBJ whole genome shotgun (WGS) entry which is preliminary data.</text>
</comment>